<evidence type="ECO:0000313" key="2">
    <source>
        <dbReference type="Proteomes" id="UP000288388"/>
    </source>
</evidence>
<organism evidence="1 2">
    <name type="scientific">Enterococcus avium</name>
    <name type="common">Streptococcus avium</name>
    <dbReference type="NCBI Taxonomy" id="33945"/>
    <lineage>
        <taxon>Bacteria</taxon>
        <taxon>Bacillati</taxon>
        <taxon>Bacillota</taxon>
        <taxon>Bacilli</taxon>
        <taxon>Lactobacillales</taxon>
        <taxon>Enterococcaceae</taxon>
        <taxon>Enterococcus</taxon>
    </lineage>
</organism>
<proteinExistence type="predicted"/>
<accession>A0A437UN73</accession>
<comment type="caution">
    <text evidence="1">The sequence shown here is derived from an EMBL/GenBank/DDBJ whole genome shotgun (WGS) entry which is preliminary data.</text>
</comment>
<dbReference type="AlphaFoldDB" id="A0A437UN73"/>
<dbReference type="RefSeq" id="WP_127978927.1">
    <property type="nucleotide sequence ID" value="NZ_JBBJUN010000001.1"/>
</dbReference>
<dbReference type="Proteomes" id="UP000288388">
    <property type="component" value="Unassembled WGS sequence"/>
</dbReference>
<reference evidence="1 2" key="1">
    <citation type="submission" date="2018-12" db="EMBL/GenBank/DDBJ databases">
        <title>A novel vanA-carrying plasmid in a clinical isolate of Enterococcus avium.</title>
        <authorList>
            <person name="Bernasconi O.J."/>
            <person name="Luzzaro F."/>
            <person name="Endimiani A."/>
        </authorList>
    </citation>
    <scope>NUCLEOTIDE SEQUENCE [LARGE SCALE GENOMIC DNA]</scope>
    <source>
        <strain evidence="1 2">LC0559/18</strain>
    </source>
</reference>
<evidence type="ECO:0000313" key="1">
    <source>
        <dbReference type="EMBL" id="RVU95065.1"/>
    </source>
</evidence>
<gene>
    <name evidence="1" type="ORF">EK398_09450</name>
</gene>
<name>A0A437UN73_ENTAV</name>
<protein>
    <submittedName>
        <fullName evidence="1">Uncharacterized protein</fullName>
    </submittedName>
</protein>
<dbReference type="EMBL" id="RYZS01000001">
    <property type="protein sequence ID" value="RVU95065.1"/>
    <property type="molecule type" value="Genomic_DNA"/>
</dbReference>
<sequence length="216" mass="25062">MLEKQGEVPMSNEETILRELKQCYYSEGEELTYKKDKFLMEMLVARIAGLFDEKDLIFWAGHEKSINIWAATPVKSPTTSRLWELFGPSDAKFIFLTAEKAVYINVVRLLEEENRLCYEAKEIHSILCGYYWTKKEDEVNRRAVRIVTEEHSEFHPSVTISNTSYNELVDKISSGSMSPIKEKVIILEDTDSIKKYHAASIRRKSSQTEGNQIYFV</sequence>